<dbReference type="Proteomes" id="UP000593966">
    <property type="component" value="Chromosome"/>
</dbReference>
<dbReference type="EMBL" id="CP048659">
    <property type="protein sequence ID" value="QOW46963.1"/>
    <property type="molecule type" value="Genomic_DNA"/>
</dbReference>
<evidence type="ECO:0000313" key="1">
    <source>
        <dbReference type="EMBL" id="QOW46483.1"/>
    </source>
</evidence>
<accession>A0A7S6VX54</accession>
<sequence length="83" mass="9626">MKKIPKTHFQLFAAFLTVIGYKAKMNGDGSMLCINPKMPKERRQIVLWASGKMNKACQILWQDYLNHWLAIGKEFISELRKVA</sequence>
<evidence type="ECO:0000313" key="2">
    <source>
        <dbReference type="EMBL" id="QOW46963.1"/>
    </source>
</evidence>
<organism evidence="1 3">
    <name type="scientific">Acinetobacter piscicola</name>
    <dbReference type="NCBI Taxonomy" id="2006115"/>
    <lineage>
        <taxon>Bacteria</taxon>
        <taxon>Pseudomonadati</taxon>
        <taxon>Pseudomonadota</taxon>
        <taxon>Gammaproteobacteria</taxon>
        <taxon>Moraxellales</taxon>
        <taxon>Moraxellaceae</taxon>
        <taxon>Acinetobacter</taxon>
    </lineage>
</organism>
<dbReference type="RefSeq" id="WP_180047958.1">
    <property type="nucleotide sequence ID" value="NZ_CP048659.1"/>
</dbReference>
<name>A0A7S6VX54_9GAMM</name>
<gene>
    <name evidence="1" type="ORF">G0028_11585</name>
    <name evidence="2" type="ORF">G0028_14270</name>
</gene>
<protein>
    <submittedName>
        <fullName evidence="1">Uncharacterized protein</fullName>
    </submittedName>
</protein>
<dbReference type="AlphaFoldDB" id="A0A7S6VX54"/>
<dbReference type="EMBL" id="CP048659">
    <property type="protein sequence ID" value="QOW46483.1"/>
    <property type="molecule type" value="Genomic_DNA"/>
</dbReference>
<keyword evidence="3" id="KW-1185">Reference proteome</keyword>
<proteinExistence type="predicted"/>
<evidence type="ECO:0000313" key="3">
    <source>
        <dbReference type="Proteomes" id="UP000593966"/>
    </source>
</evidence>
<reference evidence="1 3" key="1">
    <citation type="submission" date="2020-02" db="EMBL/GenBank/DDBJ databases">
        <title>Tigecycline-resistant Acinetobacter species from pigs and migratory birds.</title>
        <authorList>
            <person name="Chen C."/>
            <person name="Sun J."/>
            <person name="Liao X.-P."/>
            <person name="Liu Y.-H."/>
        </authorList>
    </citation>
    <scope>NUCLEOTIDE SEQUENCE [LARGE SCALE GENOMIC DNA]</scope>
    <source>
        <strain evidence="1 3">YH12207_T</strain>
    </source>
</reference>